<dbReference type="GO" id="GO:0006284">
    <property type="term" value="P:base-excision repair"/>
    <property type="evidence" value="ECO:0007669"/>
    <property type="project" value="InterPro"/>
</dbReference>
<dbReference type="Gene3D" id="1.10.8.50">
    <property type="match status" value="1"/>
</dbReference>
<evidence type="ECO:0000256" key="9">
    <source>
        <dbReference type="ARBA" id="ARBA00023295"/>
    </source>
</evidence>
<feature type="compositionally biased region" description="Basic and acidic residues" evidence="10">
    <location>
        <begin position="725"/>
        <end position="737"/>
    </location>
</feature>
<feature type="region of interest" description="Disordered" evidence="10">
    <location>
        <begin position="233"/>
        <end position="262"/>
    </location>
</feature>
<dbReference type="EMBL" id="CP034208">
    <property type="protein sequence ID" value="QBZ62142.1"/>
    <property type="molecule type" value="Genomic_DNA"/>
</dbReference>
<evidence type="ECO:0000256" key="1">
    <source>
        <dbReference type="ARBA" id="ARBA00001668"/>
    </source>
</evidence>
<keyword evidence="7" id="KW-0456">Lyase</keyword>
<keyword evidence="8" id="KW-0511">Multifunctional enzyme</keyword>
<dbReference type="PANTHER" id="PTHR22993:SF9">
    <property type="entry name" value="FORMAMIDOPYRIMIDINE-DNA GLYCOSYLASE"/>
    <property type="match status" value="1"/>
</dbReference>
<protein>
    <recommendedName>
        <fullName evidence="11">Formamidopyrimidine-DNA glycosylase catalytic domain-containing protein</fullName>
    </recommendedName>
</protein>
<reference evidence="12 13" key="1">
    <citation type="journal article" date="2019" name="Mol. Biol. Evol.">
        <title>Blast fungal genomes show frequent chromosomal changes, gene gains and losses, and effector gene turnover.</title>
        <authorList>
            <person name="Gomez Luciano L.B."/>
            <person name="Jason Tsai I."/>
            <person name="Chuma I."/>
            <person name="Tosa Y."/>
            <person name="Chen Y.H."/>
            <person name="Li J.Y."/>
            <person name="Li M.Y."/>
            <person name="Jade Lu M.Y."/>
            <person name="Nakayashiki H."/>
            <person name="Li W.H."/>
        </authorList>
    </citation>
    <scope>NUCLEOTIDE SEQUENCE [LARGE SCALE GENOMIC DNA]</scope>
    <source>
        <strain evidence="12">MZ5-1-6</strain>
    </source>
</reference>
<keyword evidence="3" id="KW-0227">DNA damage</keyword>
<feature type="compositionally biased region" description="Basic and acidic residues" evidence="10">
    <location>
        <begin position="795"/>
        <end position="809"/>
    </location>
</feature>
<evidence type="ECO:0000313" key="12">
    <source>
        <dbReference type="EMBL" id="QBZ62142.1"/>
    </source>
</evidence>
<feature type="compositionally biased region" description="Basic and acidic residues" evidence="10">
    <location>
        <begin position="816"/>
        <end position="830"/>
    </location>
</feature>
<feature type="compositionally biased region" description="Basic residues" evidence="10">
    <location>
        <begin position="760"/>
        <end position="774"/>
    </location>
</feature>
<keyword evidence="4" id="KW-0378">Hydrolase</keyword>
<evidence type="ECO:0000256" key="5">
    <source>
        <dbReference type="ARBA" id="ARBA00023125"/>
    </source>
</evidence>
<evidence type="ECO:0000256" key="2">
    <source>
        <dbReference type="ARBA" id="ARBA00009409"/>
    </source>
</evidence>
<dbReference type="InterPro" id="IPR015886">
    <property type="entry name" value="H2TH_FPG"/>
</dbReference>
<feature type="region of interest" description="Disordered" evidence="10">
    <location>
        <begin position="1280"/>
        <end position="1299"/>
    </location>
</feature>
<dbReference type="GO" id="GO:0016829">
    <property type="term" value="F:lyase activity"/>
    <property type="evidence" value="ECO:0007669"/>
    <property type="project" value="UniProtKB-KW"/>
</dbReference>
<feature type="compositionally biased region" description="Basic and acidic residues" evidence="10">
    <location>
        <begin position="775"/>
        <end position="785"/>
    </location>
</feature>
<comment type="catalytic activity">
    <reaction evidence="1">
        <text>Hydrolysis of DNA containing ring-opened 7-methylguanine residues, releasing 2,6-diamino-4-hydroxy-5-(N-methyl)formamidopyrimidine.</text>
        <dbReference type="EC" id="3.2.2.23"/>
    </reaction>
</comment>
<dbReference type="FunFam" id="1.10.8.50:FF:000009">
    <property type="entry name" value="Formamidopyrimidine-DNA glycosylase"/>
    <property type="match status" value="1"/>
</dbReference>
<name>A0A4P7NJG5_PYROR</name>
<dbReference type="GO" id="GO:0008534">
    <property type="term" value="F:oxidized purine nucleobase lesion DNA N-glycosylase activity"/>
    <property type="evidence" value="ECO:0007669"/>
    <property type="project" value="UniProtKB-EC"/>
</dbReference>
<evidence type="ECO:0000256" key="6">
    <source>
        <dbReference type="ARBA" id="ARBA00023204"/>
    </source>
</evidence>
<evidence type="ECO:0000256" key="8">
    <source>
        <dbReference type="ARBA" id="ARBA00023268"/>
    </source>
</evidence>
<keyword evidence="6" id="KW-0234">DNA repair</keyword>
<organism evidence="12 13">
    <name type="scientific">Pyricularia oryzae</name>
    <name type="common">Rice blast fungus</name>
    <name type="synonym">Magnaporthe oryzae</name>
    <dbReference type="NCBI Taxonomy" id="318829"/>
    <lineage>
        <taxon>Eukaryota</taxon>
        <taxon>Fungi</taxon>
        <taxon>Dikarya</taxon>
        <taxon>Ascomycota</taxon>
        <taxon>Pezizomycotina</taxon>
        <taxon>Sordariomycetes</taxon>
        <taxon>Sordariomycetidae</taxon>
        <taxon>Magnaporthales</taxon>
        <taxon>Pyriculariaceae</taxon>
        <taxon>Pyricularia</taxon>
    </lineage>
</organism>
<evidence type="ECO:0000256" key="10">
    <source>
        <dbReference type="SAM" id="MobiDB-lite"/>
    </source>
</evidence>
<feature type="compositionally biased region" description="Basic and acidic residues" evidence="10">
    <location>
        <begin position="842"/>
        <end position="880"/>
    </location>
</feature>
<dbReference type="InterPro" id="IPR010979">
    <property type="entry name" value="Ribosomal_uS13-like_H2TH"/>
</dbReference>
<dbReference type="GO" id="GO:0008270">
    <property type="term" value="F:zinc ion binding"/>
    <property type="evidence" value="ECO:0007669"/>
    <property type="project" value="InterPro"/>
</dbReference>
<dbReference type="Proteomes" id="UP000294847">
    <property type="component" value="Chromosome 5"/>
</dbReference>
<comment type="similarity">
    <text evidence="2">Belongs to the FPG family.</text>
</comment>
<dbReference type="Gene3D" id="3.20.190.10">
    <property type="entry name" value="MutM-like, N-terminal"/>
    <property type="match status" value="1"/>
</dbReference>
<dbReference type="SMART" id="SM01232">
    <property type="entry name" value="H2TH"/>
    <property type="match status" value="1"/>
</dbReference>
<dbReference type="InterPro" id="IPR035937">
    <property type="entry name" value="FPG_N"/>
</dbReference>
<evidence type="ECO:0000259" key="11">
    <source>
        <dbReference type="PROSITE" id="PS51068"/>
    </source>
</evidence>
<dbReference type="SUPFAM" id="SSF46946">
    <property type="entry name" value="S13-like H2TH domain"/>
    <property type="match status" value="1"/>
</dbReference>
<keyword evidence="5" id="KW-0238">DNA-binding</keyword>
<evidence type="ECO:0000256" key="3">
    <source>
        <dbReference type="ARBA" id="ARBA00022763"/>
    </source>
</evidence>
<feature type="domain" description="Formamidopyrimidine-DNA glycosylase catalytic" evidence="11">
    <location>
        <begin position="969"/>
        <end position="1101"/>
    </location>
</feature>
<feature type="region of interest" description="Disordered" evidence="10">
    <location>
        <begin position="703"/>
        <end position="911"/>
    </location>
</feature>
<accession>A0A4P7NJG5</accession>
<proteinExistence type="inferred from homology"/>
<dbReference type="PROSITE" id="PS51068">
    <property type="entry name" value="FPG_CAT"/>
    <property type="match status" value="1"/>
</dbReference>
<evidence type="ECO:0000256" key="7">
    <source>
        <dbReference type="ARBA" id="ARBA00023239"/>
    </source>
</evidence>
<evidence type="ECO:0000313" key="13">
    <source>
        <dbReference type="Proteomes" id="UP000294847"/>
    </source>
</evidence>
<dbReference type="PANTHER" id="PTHR22993">
    <property type="entry name" value="FORMAMIDOPYRIMIDINE-DNA GLYCOSYLASE"/>
    <property type="match status" value="1"/>
</dbReference>
<dbReference type="GO" id="GO:0003684">
    <property type="term" value="F:damaged DNA binding"/>
    <property type="evidence" value="ECO:0007669"/>
    <property type="project" value="InterPro"/>
</dbReference>
<feature type="region of interest" description="Disordered" evidence="10">
    <location>
        <begin position="1304"/>
        <end position="1384"/>
    </location>
</feature>
<dbReference type="Pfam" id="PF01149">
    <property type="entry name" value="Fapy_DNA_glyco"/>
    <property type="match status" value="1"/>
</dbReference>
<dbReference type="SUPFAM" id="SSF81624">
    <property type="entry name" value="N-terminal domain of MutM-like DNA repair proteins"/>
    <property type="match status" value="1"/>
</dbReference>
<dbReference type="CDD" id="cd08972">
    <property type="entry name" value="PF_Nei_N"/>
    <property type="match status" value="1"/>
</dbReference>
<dbReference type="InterPro" id="IPR012319">
    <property type="entry name" value="FPG_cat"/>
</dbReference>
<dbReference type="Pfam" id="PF06831">
    <property type="entry name" value="H2TH"/>
    <property type="match status" value="1"/>
</dbReference>
<sequence length="1384" mass="155300">MSSTAAIQIPQIPQIPQIIINMLLQLMARDELVDLLDQFNHIWSANKQLLWTGLRREAAQSFADKYGLQTLTTAMGPFMDKNDPRCLYATKSTKAWSEYIKGASALFAFYISKGDMVLVLSPTPPNRFHPSGCTNFRLIEKPILQGKLGNRAVGRIMLIHPMVHGAEATAYQAWPTNNTSKWQEIFGNERAAPVRWRKVKPNSNAAIRAAKQAWKPKRAHTETLEEKLARQKAHAHKARTDRARKASIQEQKRRAHEMKVQRDQARKVAKERALEQSLSFQHSEPWSPAKIFARRGLTQKDLDDLGVLEVHDDFVVFAFYSACYGRILIFSLARPQKWERAKRSCSTKGLALPKVLLYLLLWLFSDYNSLLMEFPDQILVFVSSFLTFGEIHIICQQFDRVWRPDKQVLWNGVEGFRHVVQKWANKNGLQTMTTVMGSLLDKSNPSYGKSGSNKRSNYMKGASALFAWYISKGDKVIVLALPPDENGDRFNPSPYTNYRGIEEPIVKGQLGNRAVGEMLILHPTVPGADKFFYPLWPMDGQKAMKAILDTSGRGIWSWRTPSLSQKAQARLDSIIPQSSSSAEECVISGMTINMEKGGTGSSIHVAPKVMLSTPIPNNQKAIQQGTVERPATPSSCPQLGQKILAEGDIVLWLGNRDKIKRVCAALRLVLAADEIGLQRAKGKLELLLEEVYWLQKEKVWRHKATAKGSSERSPDVTVESAPRTKKPEQKDCSKSRQESPNLTSSCREGIVALSKAQKVKEKKKRKKEGKKRKEMAKQKEGKAAEDSTVNFSMAEIEREKKERKTERKKEKNKKRKEQERKQKEDTERLSVDNSAVNLFMAEMEKQRNEGREIEKQKKTTEEENKQEEENRKYKERKTDEDSAVDMPKPERENDGGEVGDEEHGTRKNRTVNKQDISRGCCAVIGAELGVTWASGVSSSNILVVVVNHHAFNTPFVQVLNTPSLWKPIKNARNSRRVAHFLRLHLVGKKVVKVSAQDDANVFGKVGTTGEAVVAALKNRKVVSVGTQGKYFWFVMDKAPHLVMHLGMTGWFHIRGARTAYTNYYKKQNPDEADQWPPKYWRFHLEAQDGTAAAFTDARRFGRVRLVDCPGVTIRKHSPLVENGPDPVVDADVFTAEYLLAKMRSRRVPVKALLLDQAVISGVGNWVADEVLFQARLHPEQLSHEFSDEQVARLHGTIRDVCVLACDKLADSDLFPDDWLFNHRWGKGAASRTGEQARLPGGERLAFLTVGGRTSCYAPELQKKTGSVPSGIKEEPLVVVGNKKQKAGKNKKADGGKELNTTQIRVESGGGVQEEEYETTTPKAKARKRKQDLDGSGDGAPKKAIKKSESKVEAGAVEAGQPLRADPAIDDGRRRSGRLLAKTNG</sequence>
<keyword evidence="9" id="KW-0326">Glycosidase</keyword>
<dbReference type="GO" id="GO:0003906">
    <property type="term" value="F:DNA-(apurinic or apyrimidinic site) endonuclease activity"/>
    <property type="evidence" value="ECO:0007669"/>
    <property type="project" value="InterPro"/>
</dbReference>
<gene>
    <name evidence="12" type="ORF">PoMZ_11018</name>
</gene>
<dbReference type="SMART" id="SM00898">
    <property type="entry name" value="Fapy_DNA_glyco"/>
    <property type="match status" value="1"/>
</dbReference>
<dbReference type="GO" id="GO:0005634">
    <property type="term" value="C:nucleus"/>
    <property type="evidence" value="ECO:0007669"/>
    <property type="project" value="TreeGrafter"/>
</dbReference>
<evidence type="ECO:0000256" key="4">
    <source>
        <dbReference type="ARBA" id="ARBA00022801"/>
    </source>
</evidence>